<evidence type="ECO:0000313" key="13">
    <source>
        <dbReference type="Proteomes" id="UP001648503"/>
    </source>
</evidence>
<dbReference type="Pfam" id="PF05450">
    <property type="entry name" value="Nicastrin"/>
    <property type="match status" value="1"/>
</dbReference>
<evidence type="ECO:0000256" key="10">
    <source>
        <dbReference type="SAM" id="Phobius"/>
    </source>
</evidence>
<dbReference type="Proteomes" id="UP001648503">
    <property type="component" value="Unassembled WGS sequence"/>
</dbReference>
<comment type="subcellular location">
    <subcellularLocation>
        <location evidence="1">Membrane</location>
        <topology evidence="1">Single-pass type I membrane protein</topology>
    </subcellularLocation>
</comment>
<dbReference type="InterPro" id="IPR041084">
    <property type="entry name" value="Ncstrn_small"/>
</dbReference>
<keyword evidence="7 10" id="KW-1133">Transmembrane helix</keyword>
<proteinExistence type="inferred from homology"/>
<dbReference type="SUPFAM" id="SSF53187">
    <property type="entry name" value="Zn-dependent exopeptidases"/>
    <property type="match status" value="1"/>
</dbReference>
<keyword evidence="8 10" id="KW-0472">Membrane</keyword>
<evidence type="ECO:0000256" key="5">
    <source>
        <dbReference type="ARBA" id="ARBA00022729"/>
    </source>
</evidence>
<dbReference type="InterPro" id="IPR008710">
    <property type="entry name" value="Nicastrin"/>
</dbReference>
<protein>
    <recommendedName>
        <fullName evidence="3">Nicastrin</fullName>
    </recommendedName>
</protein>
<gene>
    <name evidence="12" type="ORF">BASA50_000593</name>
</gene>
<feature type="domain" description="Nicastrin small lobe" evidence="11">
    <location>
        <begin position="73"/>
        <end position="239"/>
    </location>
</feature>
<evidence type="ECO:0000256" key="8">
    <source>
        <dbReference type="ARBA" id="ARBA00023136"/>
    </source>
</evidence>
<accession>A0ABQ8EVV8</accession>
<keyword evidence="9" id="KW-0325">Glycoprotein</keyword>
<dbReference type="EMBL" id="JAFCIX010000575">
    <property type="protein sequence ID" value="KAH6586127.1"/>
    <property type="molecule type" value="Genomic_DNA"/>
</dbReference>
<organism evidence="12 13">
    <name type="scientific">Batrachochytrium salamandrivorans</name>
    <dbReference type="NCBI Taxonomy" id="1357716"/>
    <lineage>
        <taxon>Eukaryota</taxon>
        <taxon>Fungi</taxon>
        <taxon>Fungi incertae sedis</taxon>
        <taxon>Chytridiomycota</taxon>
        <taxon>Chytridiomycota incertae sedis</taxon>
        <taxon>Chytridiomycetes</taxon>
        <taxon>Rhizophydiales</taxon>
        <taxon>Rhizophydiales incertae sedis</taxon>
        <taxon>Batrachochytrium</taxon>
    </lineage>
</organism>
<dbReference type="Pfam" id="PF18266">
    <property type="entry name" value="Ncstrn_small"/>
    <property type="match status" value="1"/>
</dbReference>
<feature type="transmembrane region" description="Helical" evidence="10">
    <location>
        <begin position="680"/>
        <end position="704"/>
    </location>
</feature>
<dbReference type="PANTHER" id="PTHR21092">
    <property type="entry name" value="NICASTRIN"/>
    <property type="match status" value="1"/>
</dbReference>
<evidence type="ECO:0000256" key="7">
    <source>
        <dbReference type="ARBA" id="ARBA00022989"/>
    </source>
</evidence>
<keyword evidence="6" id="KW-0914">Notch signaling pathway</keyword>
<evidence type="ECO:0000256" key="6">
    <source>
        <dbReference type="ARBA" id="ARBA00022976"/>
    </source>
</evidence>
<keyword evidence="5" id="KW-0732">Signal</keyword>
<dbReference type="PANTHER" id="PTHR21092:SF0">
    <property type="entry name" value="NICASTRIN"/>
    <property type="match status" value="1"/>
</dbReference>
<comment type="caution">
    <text evidence="12">The sequence shown here is derived from an EMBL/GenBank/DDBJ whole genome shotgun (WGS) entry which is preliminary data.</text>
</comment>
<keyword evidence="4 10" id="KW-0812">Transmembrane</keyword>
<keyword evidence="13" id="KW-1185">Reference proteome</keyword>
<sequence>MPLLELLKLLKLLPQLLLQSFIMNTQSRLIETIMYAVLLTAACTFPVVYAQTSANRQNYFLESSMYQGFSSAACTRLHTAQGTIGCSALKLVSGTLYRVSSVSDVQAFAANAPSGVMYVVVMPGSLMTIDVINTLRGSGKLTGIFTITDSIHPPGYSPEMSCPNCAYGLYANQPTRYLWNPSGNSLVNSDFDFPIFGIHPGDPTSIQTINAINEVLDFNAARKYINYPLYAMELDSRMSSAIDSSTCLRRKRCQPLGGYSVWSTFSSGISANDQKPIVFVASKIDSTALLHDYGFGAGSRSGVVAMLAVVETLSRVQGGMASLPKTVVFSAFEAESWAFAGSQRMVQDMSQPLVCKDTSGKPTSGCPVIGAQCNSPCLISTDFTKLNIDLIESFIEFDSIGDIHHPAGATSPHYLHVDTLNPQTSALVDSFKSAASPAPSTPRTSQPINVTIDVAATASNTNNRLPPSSAMAFLARRGDIPAMVVTDYLSQFSNPYYHSQFDDGSTWTADHVAAICGVVGTMSRGIYARAGGQTTNAASIIPNCTLVGQLMECFTRNVSCPLFQQLKVDSQSAQFSGYSSVYIPTSISPMTMLSNLLMINWTASEVVGNCSDTRCTKLPSDYRCSGNRCMLSMTRLHRAFGTGLEASDSGIYTVVDPKRGTWTESSWDTTRLRVFKVSSLAYQGMQLGVGLALTIGTGILTWYLRSKFRMHIKKDRS</sequence>
<comment type="similarity">
    <text evidence="2">Belongs to the nicastrin family.</text>
</comment>
<dbReference type="Gene3D" id="3.40.630.10">
    <property type="entry name" value="Zn peptidases"/>
    <property type="match status" value="1"/>
</dbReference>
<evidence type="ECO:0000256" key="4">
    <source>
        <dbReference type="ARBA" id="ARBA00022692"/>
    </source>
</evidence>
<evidence type="ECO:0000256" key="3">
    <source>
        <dbReference type="ARBA" id="ARBA00015303"/>
    </source>
</evidence>
<evidence type="ECO:0000256" key="1">
    <source>
        <dbReference type="ARBA" id="ARBA00004479"/>
    </source>
</evidence>
<evidence type="ECO:0000313" key="12">
    <source>
        <dbReference type="EMBL" id="KAH6586127.1"/>
    </source>
</evidence>
<name>A0ABQ8EVV8_9FUNG</name>
<reference evidence="12 13" key="1">
    <citation type="submission" date="2021-02" db="EMBL/GenBank/DDBJ databases">
        <title>Variation within the Batrachochytrium salamandrivorans European outbreak.</title>
        <authorList>
            <person name="Kelly M."/>
            <person name="Pasmans F."/>
            <person name="Shea T.P."/>
            <person name="Munoz J.F."/>
            <person name="Carranza S."/>
            <person name="Cuomo C.A."/>
            <person name="Martel A."/>
        </authorList>
    </citation>
    <scope>NUCLEOTIDE SEQUENCE [LARGE SCALE GENOMIC DNA]</scope>
    <source>
        <strain evidence="12 13">AMFP18/2</strain>
    </source>
</reference>
<evidence type="ECO:0000256" key="2">
    <source>
        <dbReference type="ARBA" id="ARBA00007717"/>
    </source>
</evidence>
<evidence type="ECO:0000259" key="11">
    <source>
        <dbReference type="Pfam" id="PF18266"/>
    </source>
</evidence>
<evidence type="ECO:0000256" key="9">
    <source>
        <dbReference type="ARBA" id="ARBA00023180"/>
    </source>
</evidence>